<name>A0A4Y2TX49_ARAVE</name>
<comment type="caution">
    <text evidence="1">The sequence shown here is derived from an EMBL/GenBank/DDBJ whole genome shotgun (WGS) entry which is preliminary data.</text>
</comment>
<proteinExistence type="predicted"/>
<keyword evidence="3" id="KW-1185">Reference proteome</keyword>
<evidence type="ECO:0000313" key="3">
    <source>
        <dbReference type="Proteomes" id="UP000499080"/>
    </source>
</evidence>
<evidence type="ECO:0000313" key="1">
    <source>
        <dbReference type="EMBL" id="GBO05275.1"/>
    </source>
</evidence>
<evidence type="ECO:0000313" key="2">
    <source>
        <dbReference type="EMBL" id="GBO05277.1"/>
    </source>
</evidence>
<gene>
    <name evidence="2" type="ORF">AVEN_239708_1</name>
    <name evidence="1" type="ORF">AVEN_4769_1</name>
</gene>
<dbReference type="EMBL" id="BGPR01031972">
    <property type="protein sequence ID" value="GBO05277.1"/>
    <property type="molecule type" value="Genomic_DNA"/>
</dbReference>
<reference evidence="1 3" key="1">
    <citation type="journal article" date="2019" name="Sci. Rep.">
        <title>Orb-weaving spider Araneus ventricosus genome elucidates the spidroin gene catalogue.</title>
        <authorList>
            <person name="Kono N."/>
            <person name="Nakamura H."/>
            <person name="Ohtoshi R."/>
            <person name="Moran D.A.P."/>
            <person name="Shinohara A."/>
            <person name="Yoshida Y."/>
            <person name="Fujiwara M."/>
            <person name="Mori M."/>
            <person name="Tomita M."/>
            <person name="Arakawa K."/>
        </authorList>
    </citation>
    <scope>NUCLEOTIDE SEQUENCE [LARGE SCALE GENOMIC DNA]</scope>
</reference>
<sequence length="125" mass="13542">MGQLVLWKKSWPRPLLLGEYRDEGTATCGFRSPNAPVLLIDKAIEVKICIVHIYLYIENHMFPPSISPSSTSCSIACINGIHTLGLASLDLVGEHVKVVAHDTVRGHSSESTTRCDTANGCPGLL</sequence>
<dbReference type="Proteomes" id="UP000499080">
    <property type="component" value="Unassembled WGS sequence"/>
</dbReference>
<protein>
    <submittedName>
        <fullName evidence="1">Uncharacterized protein</fullName>
    </submittedName>
</protein>
<dbReference type="EMBL" id="BGPR01031970">
    <property type="protein sequence ID" value="GBO05275.1"/>
    <property type="molecule type" value="Genomic_DNA"/>
</dbReference>
<dbReference type="AlphaFoldDB" id="A0A4Y2TX49"/>
<organism evidence="1 3">
    <name type="scientific">Araneus ventricosus</name>
    <name type="common">Orbweaver spider</name>
    <name type="synonym">Epeira ventricosa</name>
    <dbReference type="NCBI Taxonomy" id="182803"/>
    <lineage>
        <taxon>Eukaryota</taxon>
        <taxon>Metazoa</taxon>
        <taxon>Ecdysozoa</taxon>
        <taxon>Arthropoda</taxon>
        <taxon>Chelicerata</taxon>
        <taxon>Arachnida</taxon>
        <taxon>Araneae</taxon>
        <taxon>Araneomorphae</taxon>
        <taxon>Entelegynae</taxon>
        <taxon>Araneoidea</taxon>
        <taxon>Araneidae</taxon>
        <taxon>Araneus</taxon>
    </lineage>
</organism>
<accession>A0A4Y2TX49</accession>